<reference evidence="4 5" key="1">
    <citation type="submission" date="2017-11" db="EMBL/GenBank/DDBJ databases">
        <title>Xanthomonas prunicola sp. nov., a novel pathogen that affects nectarine (Prunus persica var. nectarine) trees.</title>
        <authorList>
            <person name="Lopez M."/>
            <person name="Lopez-Soriano P."/>
            <person name="Garita-Cambronero J."/>
            <person name="Beltran C."/>
            <person name="Taghouti G."/>
            <person name="Portier P."/>
            <person name="Cubero J."/>
            <person name="Fischer-Le Saux M."/>
            <person name="Marco-Noales E."/>
        </authorList>
    </citation>
    <scope>NUCLEOTIDE SEQUENCE [LARGE SCALE GENOMIC DNA]</scope>
    <source>
        <strain evidence="2 4">CFBP8353</strain>
        <strain evidence="3 5">CFBP8354</strain>
    </source>
</reference>
<evidence type="ECO:0000313" key="3">
    <source>
        <dbReference type="EMBL" id="PKV16804.1"/>
    </source>
</evidence>
<proteinExistence type="predicted"/>
<dbReference type="EMBL" id="PHKW01000003">
    <property type="protein sequence ID" value="PKV16804.1"/>
    <property type="molecule type" value="Genomic_DNA"/>
</dbReference>
<name>A0A2N3RJ76_9XANT</name>
<gene>
    <name evidence="2" type="ORF">XpruCFBP8353_11420</name>
    <name evidence="3" type="ORF">XpruCFBP8354_11420</name>
</gene>
<keyword evidence="5" id="KW-1185">Reference proteome</keyword>
<sequence length="56" mass="6301">MTEFTSPPWKRSNPKGKAKSTPLTDAQKAAAKQRAEEAGRPYPNLVDNMWASRQQK</sequence>
<evidence type="ECO:0000313" key="4">
    <source>
        <dbReference type="Proteomes" id="UP000233720"/>
    </source>
</evidence>
<dbReference type="AlphaFoldDB" id="A0A2N3RJ76"/>
<dbReference type="EMBL" id="PHKV01000003">
    <property type="protein sequence ID" value="PKV12527.1"/>
    <property type="molecule type" value="Genomic_DNA"/>
</dbReference>
<accession>A0A2N3RJ76</accession>
<evidence type="ECO:0000313" key="5">
    <source>
        <dbReference type="Proteomes" id="UP000233748"/>
    </source>
</evidence>
<organism evidence="2 4">
    <name type="scientific">Xanthomonas prunicola</name>
    <dbReference type="NCBI Taxonomy" id="2053930"/>
    <lineage>
        <taxon>Bacteria</taxon>
        <taxon>Pseudomonadati</taxon>
        <taxon>Pseudomonadota</taxon>
        <taxon>Gammaproteobacteria</taxon>
        <taxon>Lysobacterales</taxon>
        <taxon>Lysobacteraceae</taxon>
        <taxon>Xanthomonas</taxon>
    </lineage>
</organism>
<comment type="caution">
    <text evidence="2">The sequence shown here is derived from an EMBL/GenBank/DDBJ whole genome shotgun (WGS) entry which is preliminary data.</text>
</comment>
<dbReference type="Proteomes" id="UP000233720">
    <property type="component" value="Unassembled WGS sequence"/>
</dbReference>
<evidence type="ECO:0000313" key="2">
    <source>
        <dbReference type="EMBL" id="PKV12527.1"/>
    </source>
</evidence>
<evidence type="ECO:0000256" key="1">
    <source>
        <dbReference type="SAM" id="MobiDB-lite"/>
    </source>
</evidence>
<dbReference type="RefSeq" id="WP_101363352.1">
    <property type="nucleotide sequence ID" value="NZ_PHKV01000003.1"/>
</dbReference>
<dbReference type="Proteomes" id="UP000233748">
    <property type="component" value="Unassembled WGS sequence"/>
</dbReference>
<feature type="region of interest" description="Disordered" evidence="1">
    <location>
        <begin position="1"/>
        <end position="56"/>
    </location>
</feature>
<protein>
    <submittedName>
        <fullName evidence="2">Uncharacterized protein</fullName>
    </submittedName>
</protein>